<feature type="compositionally biased region" description="Basic residues" evidence="1">
    <location>
        <begin position="96"/>
        <end position="107"/>
    </location>
</feature>
<proteinExistence type="predicted"/>
<evidence type="ECO:0000313" key="3">
    <source>
        <dbReference type="Proteomes" id="UP000807306"/>
    </source>
</evidence>
<organism evidence="2 3">
    <name type="scientific">Crepidotus variabilis</name>
    <dbReference type="NCBI Taxonomy" id="179855"/>
    <lineage>
        <taxon>Eukaryota</taxon>
        <taxon>Fungi</taxon>
        <taxon>Dikarya</taxon>
        <taxon>Basidiomycota</taxon>
        <taxon>Agaricomycotina</taxon>
        <taxon>Agaricomycetes</taxon>
        <taxon>Agaricomycetidae</taxon>
        <taxon>Agaricales</taxon>
        <taxon>Agaricineae</taxon>
        <taxon>Crepidotaceae</taxon>
        <taxon>Crepidotus</taxon>
    </lineage>
</organism>
<feature type="compositionally biased region" description="Acidic residues" evidence="1">
    <location>
        <begin position="113"/>
        <end position="127"/>
    </location>
</feature>
<reference evidence="2" key="1">
    <citation type="submission" date="2020-11" db="EMBL/GenBank/DDBJ databases">
        <authorList>
            <consortium name="DOE Joint Genome Institute"/>
            <person name="Ahrendt S."/>
            <person name="Riley R."/>
            <person name="Andreopoulos W."/>
            <person name="Labutti K."/>
            <person name="Pangilinan J."/>
            <person name="Ruiz-Duenas F.J."/>
            <person name="Barrasa J.M."/>
            <person name="Sanchez-Garcia M."/>
            <person name="Camarero S."/>
            <person name="Miyauchi S."/>
            <person name="Serrano A."/>
            <person name="Linde D."/>
            <person name="Babiker R."/>
            <person name="Drula E."/>
            <person name="Ayuso-Fernandez I."/>
            <person name="Pacheco R."/>
            <person name="Padilla G."/>
            <person name="Ferreira P."/>
            <person name="Barriuso J."/>
            <person name="Kellner H."/>
            <person name="Castanera R."/>
            <person name="Alfaro M."/>
            <person name="Ramirez L."/>
            <person name="Pisabarro A.G."/>
            <person name="Kuo A."/>
            <person name="Tritt A."/>
            <person name="Lipzen A."/>
            <person name="He G."/>
            <person name="Yan M."/>
            <person name="Ng V."/>
            <person name="Cullen D."/>
            <person name="Martin F."/>
            <person name="Rosso M.-N."/>
            <person name="Henrissat B."/>
            <person name="Hibbett D."/>
            <person name="Martinez A.T."/>
            <person name="Grigoriev I.V."/>
        </authorList>
    </citation>
    <scope>NUCLEOTIDE SEQUENCE</scope>
    <source>
        <strain evidence="2">CBS 506.95</strain>
    </source>
</reference>
<dbReference type="AlphaFoldDB" id="A0A9P6JHS4"/>
<evidence type="ECO:0000313" key="2">
    <source>
        <dbReference type="EMBL" id="KAF9521687.1"/>
    </source>
</evidence>
<gene>
    <name evidence="2" type="ORF">CPB83DRAFT_900405</name>
</gene>
<name>A0A9P6JHS4_9AGAR</name>
<feature type="region of interest" description="Disordered" evidence="1">
    <location>
        <begin position="96"/>
        <end position="130"/>
    </location>
</feature>
<dbReference type="EMBL" id="MU158002">
    <property type="protein sequence ID" value="KAF9521687.1"/>
    <property type="molecule type" value="Genomic_DNA"/>
</dbReference>
<comment type="caution">
    <text evidence="2">The sequence shown here is derived from an EMBL/GenBank/DDBJ whole genome shotgun (WGS) entry which is preliminary data.</text>
</comment>
<dbReference type="Proteomes" id="UP000807306">
    <property type="component" value="Unassembled WGS sequence"/>
</dbReference>
<evidence type="ECO:0000256" key="1">
    <source>
        <dbReference type="SAM" id="MobiDB-lite"/>
    </source>
</evidence>
<dbReference type="OrthoDB" id="3230904at2759"/>
<accession>A0A9P6JHS4</accession>
<keyword evidence="3" id="KW-1185">Reference proteome</keyword>
<feature type="region of interest" description="Disordered" evidence="1">
    <location>
        <begin position="21"/>
        <end position="78"/>
    </location>
</feature>
<protein>
    <submittedName>
        <fullName evidence="2">Uncharacterized protein</fullName>
    </submittedName>
</protein>
<sequence length="227" mass="24978">MPPYCSGNSGIFNEIGARRVGRSAAKHKSSVNETKSYAGEGGMKKLLARAKLEADKEEDPSSNTLAETKEPSLAPPPAAFLPSAWFQLVYDDRRQKTSRNHIQRPSKSRFSAAEEDEDDDAMEDDESTKERKMLEEAAKVPVFQIPAGFSFAKDAPAPFTPPAELVKAKELPILSLPFSFAKPASTPSPSPTPSASAHCHRKRRTRVSQTFLPILLNTHACIRCWQP</sequence>